<dbReference type="Pfam" id="PF01127">
    <property type="entry name" value="Sdh_cyt"/>
    <property type="match status" value="1"/>
</dbReference>
<dbReference type="GO" id="GO:0046872">
    <property type="term" value="F:metal ion binding"/>
    <property type="evidence" value="ECO:0007669"/>
    <property type="project" value="UniProtKB-KW"/>
</dbReference>
<keyword evidence="8" id="KW-0816">Tricarboxylic acid cycle</keyword>
<proteinExistence type="predicted"/>
<feature type="transmembrane region" description="Helical" evidence="16">
    <location>
        <begin position="59"/>
        <end position="77"/>
    </location>
</feature>
<keyword evidence="14" id="KW-0408">Iron</keyword>
<organism evidence="17 18">
    <name type="scientific">Pararhizobium mangrovi</name>
    <dbReference type="NCBI Taxonomy" id="2590452"/>
    <lineage>
        <taxon>Bacteria</taxon>
        <taxon>Pseudomonadati</taxon>
        <taxon>Pseudomonadota</taxon>
        <taxon>Alphaproteobacteria</taxon>
        <taxon>Hyphomicrobiales</taxon>
        <taxon>Rhizobiaceae</taxon>
        <taxon>Rhizobium/Agrobacterium group</taxon>
        <taxon>Pararhizobium</taxon>
    </lineage>
</organism>
<evidence type="ECO:0000256" key="5">
    <source>
        <dbReference type="ARBA" id="ARBA00011558"/>
    </source>
</evidence>
<dbReference type="CDD" id="cd03495">
    <property type="entry name" value="SQR_TypeC_SdhD_like"/>
    <property type="match status" value="1"/>
</dbReference>
<evidence type="ECO:0000256" key="14">
    <source>
        <dbReference type="ARBA" id="ARBA00023004"/>
    </source>
</evidence>
<dbReference type="Gene3D" id="1.20.1300.10">
    <property type="entry name" value="Fumarate reductase/succinate dehydrogenase, transmembrane subunit"/>
    <property type="match status" value="1"/>
</dbReference>
<keyword evidence="12" id="KW-0249">Electron transport</keyword>
<evidence type="ECO:0000256" key="6">
    <source>
        <dbReference type="ARBA" id="ARBA00019425"/>
    </source>
</evidence>
<sequence length="126" mass="13710">MSLRTPLSRVRGLGASRGGTEHFWRQRLTAVANIPLLAFFVIFVIAYNGADYETLTGALGNPIVAAIMGLVIISGLIHMRIGMQVIVEDYIHEEFAKLAILMLNTFFTLIIGALCLFAVIKLGFGG</sequence>
<dbReference type="InterPro" id="IPR034804">
    <property type="entry name" value="SQR/QFR_C/D"/>
</dbReference>
<evidence type="ECO:0000256" key="10">
    <source>
        <dbReference type="ARBA" id="ARBA00022692"/>
    </source>
</evidence>
<evidence type="ECO:0000256" key="3">
    <source>
        <dbReference type="ARBA" id="ARBA00004141"/>
    </source>
</evidence>
<dbReference type="AlphaFoldDB" id="A0A506U0F7"/>
<evidence type="ECO:0000256" key="7">
    <source>
        <dbReference type="ARBA" id="ARBA00022448"/>
    </source>
</evidence>
<evidence type="ECO:0000256" key="16">
    <source>
        <dbReference type="SAM" id="Phobius"/>
    </source>
</evidence>
<dbReference type="InterPro" id="IPR000701">
    <property type="entry name" value="SuccDH_FuR_B_TM-su"/>
</dbReference>
<evidence type="ECO:0000256" key="12">
    <source>
        <dbReference type="ARBA" id="ARBA00022982"/>
    </source>
</evidence>
<comment type="caution">
    <text evidence="17">The sequence shown here is derived from an EMBL/GenBank/DDBJ whole genome shotgun (WGS) entry which is preliminary data.</text>
</comment>
<dbReference type="NCBIfam" id="TIGR02968">
    <property type="entry name" value="succ_dehyd_anc"/>
    <property type="match status" value="1"/>
</dbReference>
<dbReference type="UniPathway" id="UPA00223"/>
<name>A0A506U0F7_9HYPH</name>
<keyword evidence="13 16" id="KW-1133">Transmembrane helix</keyword>
<keyword evidence="11" id="KW-0479">Metal-binding</keyword>
<evidence type="ECO:0000313" key="18">
    <source>
        <dbReference type="Proteomes" id="UP000320314"/>
    </source>
</evidence>
<evidence type="ECO:0000256" key="9">
    <source>
        <dbReference type="ARBA" id="ARBA00022617"/>
    </source>
</evidence>
<evidence type="ECO:0000256" key="4">
    <source>
        <dbReference type="ARBA" id="ARBA00005163"/>
    </source>
</evidence>
<evidence type="ECO:0000313" key="17">
    <source>
        <dbReference type="EMBL" id="TPW27046.1"/>
    </source>
</evidence>
<evidence type="ECO:0000256" key="13">
    <source>
        <dbReference type="ARBA" id="ARBA00022989"/>
    </source>
</evidence>
<accession>A0A506U0F7</accession>
<evidence type="ECO:0000256" key="11">
    <source>
        <dbReference type="ARBA" id="ARBA00022723"/>
    </source>
</evidence>
<dbReference type="InterPro" id="IPR014312">
    <property type="entry name" value="Succ_DH_anchor"/>
</dbReference>
<dbReference type="EMBL" id="VHLH01000024">
    <property type="protein sequence ID" value="TPW27046.1"/>
    <property type="molecule type" value="Genomic_DNA"/>
</dbReference>
<evidence type="ECO:0000256" key="15">
    <source>
        <dbReference type="ARBA" id="ARBA00023136"/>
    </source>
</evidence>
<evidence type="ECO:0000256" key="2">
    <source>
        <dbReference type="ARBA" id="ARBA00004050"/>
    </source>
</evidence>
<evidence type="ECO:0000256" key="1">
    <source>
        <dbReference type="ARBA" id="ARBA00001971"/>
    </source>
</evidence>
<dbReference type="GO" id="GO:0020037">
    <property type="term" value="F:heme binding"/>
    <property type="evidence" value="ECO:0007669"/>
    <property type="project" value="InterPro"/>
</dbReference>
<protein>
    <recommendedName>
        <fullName evidence="6">Succinate dehydrogenase hydrophobic membrane anchor subunit</fullName>
    </recommendedName>
</protein>
<reference evidence="17 18" key="1">
    <citation type="submission" date="2019-06" db="EMBL/GenBank/DDBJ databases">
        <authorList>
            <person name="Li M."/>
        </authorList>
    </citation>
    <scope>NUCLEOTIDE SEQUENCE [LARGE SCALE GENOMIC DNA]</scope>
    <source>
        <strain evidence="17 18">BGMRC6574</strain>
    </source>
</reference>
<dbReference type="SUPFAM" id="SSF81343">
    <property type="entry name" value="Fumarate reductase respiratory complex transmembrane subunits"/>
    <property type="match status" value="1"/>
</dbReference>
<feature type="transmembrane region" description="Helical" evidence="16">
    <location>
        <begin position="28"/>
        <end position="47"/>
    </location>
</feature>
<keyword evidence="7" id="KW-0813">Transport</keyword>
<keyword evidence="15 16" id="KW-0472">Membrane</keyword>
<comment type="function">
    <text evidence="2">Membrane-anchoring subunit of succinate dehydrogenase (SDH).</text>
</comment>
<comment type="pathway">
    <text evidence="4">Carbohydrate metabolism; tricarboxylic acid cycle.</text>
</comment>
<dbReference type="Proteomes" id="UP000320314">
    <property type="component" value="Unassembled WGS sequence"/>
</dbReference>
<comment type="subcellular location">
    <subcellularLocation>
        <location evidence="3">Membrane</location>
        <topology evidence="3">Multi-pass membrane protein</topology>
    </subcellularLocation>
</comment>
<feature type="transmembrane region" description="Helical" evidence="16">
    <location>
        <begin position="98"/>
        <end position="120"/>
    </location>
</feature>
<comment type="subunit">
    <text evidence="5">Part of an enzyme complex containing four subunits: a flavoprotein, an iron-sulfur protein, plus two membrane-anchoring proteins, SdhC and SdhD.</text>
</comment>
<keyword evidence="9" id="KW-0349">Heme</keyword>
<comment type="cofactor">
    <cofactor evidence="1">
        <name>heme</name>
        <dbReference type="ChEBI" id="CHEBI:30413"/>
    </cofactor>
</comment>
<evidence type="ECO:0000256" key="8">
    <source>
        <dbReference type="ARBA" id="ARBA00022532"/>
    </source>
</evidence>
<dbReference type="RefSeq" id="WP_141167489.1">
    <property type="nucleotide sequence ID" value="NZ_VHLH01000024.1"/>
</dbReference>
<dbReference type="GO" id="GO:0006099">
    <property type="term" value="P:tricarboxylic acid cycle"/>
    <property type="evidence" value="ECO:0007669"/>
    <property type="project" value="UniProtKB-UniPathway"/>
</dbReference>
<gene>
    <name evidence="17" type="primary">sdhD</name>
    <name evidence="17" type="ORF">FJU11_12960</name>
</gene>
<dbReference type="OrthoDB" id="9809280at2"/>
<dbReference type="GO" id="GO:0016020">
    <property type="term" value="C:membrane"/>
    <property type="evidence" value="ECO:0007669"/>
    <property type="project" value="UniProtKB-SubCell"/>
</dbReference>
<keyword evidence="18" id="KW-1185">Reference proteome</keyword>
<keyword evidence="10 16" id="KW-0812">Transmembrane</keyword>